<dbReference type="GO" id="GO:0019915">
    <property type="term" value="P:lipid storage"/>
    <property type="evidence" value="ECO:0007669"/>
    <property type="project" value="TreeGrafter"/>
</dbReference>
<keyword evidence="3" id="KW-0551">Lipid droplet</keyword>
<evidence type="ECO:0000256" key="3">
    <source>
        <dbReference type="ARBA" id="ARBA00022677"/>
    </source>
</evidence>
<dbReference type="SUPFAM" id="SSF109775">
    <property type="entry name" value="Mannose-6-phosphate receptor binding protein 1 (Tip47), C-terminal domain"/>
    <property type="match status" value="1"/>
</dbReference>
<dbReference type="PIRSF" id="PIRSF036881">
    <property type="entry name" value="PAT"/>
    <property type="match status" value="1"/>
</dbReference>
<dbReference type="GO" id="GO:0005811">
    <property type="term" value="C:lipid droplet"/>
    <property type="evidence" value="ECO:0007669"/>
    <property type="project" value="UniProtKB-SubCell"/>
</dbReference>
<reference evidence="5" key="1">
    <citation type="submission" date="2019-08" db="EMBL/GenBank/DDBJ databases">
        <title>The improved chromosome-level genome for the pearl oyster Pinctada fucata martensii using PacBio sequencing and Hi-C.</title>
        <authorList>
            <person name="Zheng Z."/>
        </authorList>
    </citation>
    <scope>NUCLEOTIDE SEQUENCE</scope>
    <source>
        <strain evidence="5">ZZ-2019</strain>
        <tissue evidence="5">Adductor muscle</tissue>
    </source>
</reference>
<comment type="similarity">
    <text evidence="2 4">Belongs to the perilipin family.</text>
</comment>
<comment type="subcellular location">
    <subcellularLocation>
        <location evidence="1">Lipid droplet</location>
    </subcellularLocation>
</comment>
<dbReference type="GO" id="GO:0010890">
    <property type="term" value="P:positive regulation of triglyceride storage"/>
    <property type="evidence" value="ECO:0007669"/>
    <property type="project" value="TreeGrafter"/>
</dbReference>
<evidence type="ECO:0000313" key="5">
    <source>
        <dbReference type="EMBL" id="KAK3097506.1"/>
    </source>
</evidence>
<dbReference type="PANTHER" id="PTHR14024">
    <property type="entry name" value="PERILIPIN"/>
    <property type="match status" value="1"/>
</dbReference>
<evidence type="ECO:0000256" key="1">
    <source>
        <dbReference type="ARBA" id="ARBA00004502"/>
    </source>
</evidence>
<gene>
    <name evidence="5" type="ORF">FSP39_010270</name>
</gene>
<evidence type="ECO:0000256" key="2">
    <source>
        <dbReference type="ARBA" id="ARBA00006311"/>
    </source>
</evidence>
<dbReference type="Proteomes" id="UP001186944">
    <property type="component" value="Unassembled WGS sequence"/>
</dbReference>
<organism evidence="5 6">
    <name type="scientific">Pinctada imbricata</name>
    <name type="common">Atlantic pearl-oyster</name>
    <name type="synonym">Pinctada martensii</name>
    <dbReference type="NCBI Taxonomy" id="66713"/>
    <lineage>
        <taxon>Eukaryota</taxon>
        <taxon>Metazoa</taxon>
        <taxon>Spiralia</taxon>
        <taxon>Lophotrochozoa</taxon>
        <taxon>Mollusca</taxon>
        <taxon>Bivalvia</taxon>
        <taxon>Autobranchia</taxon>
        <taxon>Pteriomorphia</taxon>
        <taxon>Pterioida</taxon>
        <taxon>Pterioidea</taxon>
        <taxon>Pteriidae</taxon>
        <taxon>Pinctada</taxon>
    </lineage>
</organism>
<accession>A0AA88Y470</accession>
<keyword evidence="6" id="KW-1185">Reference proteome</keyword>
<name>A0AA88Y470_PINIB</name>
<dbReference type="GO" id="GO:0003714">
    <property type="term" value="F:transcription corepressor activity"/>
    <property type="evidence" value="ECO:0007669"/>
    <property type="project" value="InterPro"/>
</dbReference>
<dbReference type="InterPro" id="IPR004279">
    <property type="entry name" value="Perilipin"/>
</dbReference>
<evidence type="ECO:0000256" key="4">
    <source>
        <dbReference type="PIRNR" id="PIRNR036881"/>
    </source>
</evidence>
<dbReference type="Pfam" id="PF03036">
    <property type="entry name" value="Perilipin"/>
    <property type="match status" value="1"/>
</dbReference>
<evidence type="ECO:0000313" key="6">
    <source>
        <dbReference type="Proteomes" id="UP001186944"/>
    </source>
</evidence>
<evidence type="ECO:0008006" key="7">
    <source>
        <dbReference type="Google" id="ProtNLM"/>
    </source>
</evidence>
<protein>
    <recommendedName>
        <fullName evidence="7">Perilipin</fullName>
    </recommendedName>
</protein>
<dbReference type="PANTHER" id="PTHR14024:SF49">
    <property type="entry name" value="LIPID STORAGE DROPLETS SURFACE-BINDING PROTEIN 1"/>
    <property type="match status" value="1"/>
</dbReference>
<proteinExistence type="inferred from homology"/>
<comment type="caution">
    <text evidence="5">The sequence shown here is derived from an EMBL/GenBank/DDBJ whole genome shotgun (WGS) entry which is preliminary data.</text>
</comment>
<dbReference type="EMBL" id="VSWD01000007">
    <property type="protein sequence ID" value="KAK3097506.1"/>
    <property type="molecule type" value="Genomic_DNA"/>
</dbReference>
<dbReference type="PROSITE" id="PS51257">
    <property type="entry name" value="PROKAR_LIPOPROTEIN"/>
    <property type="match status" value="1"/>
</dbReference>
<dbReference type="Gene3D" id="1.20.120.340">
    <property type="entry name" value="Flagellar protein FliS"/>
    <property type="match status" value="1"/>
</dbReference>
<dbReference type="AlphaFoldDB" id="A0AA88Y470"/>
<dbReference type="GO" id="GO:0005829">
    <property type="term" value="C:cytosol"/>
    <property type="evidence" value="ECO:0007669"/>
    <property type="project" value="TreeGrafter"/>
</dbReference>
<sequence>MMEQKENDQFVARVANIPVVSTAWTQACGMYQRAKDSNAVFRTSLTLAENSVKTITETTKPYVEPYLEKYQPQIDMVNNFACNQLEKLEEKYPSINKPTEQLLNDGKALLQPTLNRVQPAVDTVKAVQQYGTDKYTQSVQQVERVKQMGQNAVSSVQSAASSVKELSLSTVNRTLETPYGQFVVDKVSDALTLSEDYVEKYLPPCEEENQPNDTEETEMEMDEYPLSPVTRARHLTTKVRRRLYKRALKELKTVQLRSQENLQKFNFTIDLIQYAKTSMDSAKGRLEENIEVAQNKVMTVWADINSEEDSQLPDTLEGKTIGVARHLTRQLQQTMKTVTCFIPESFQPSAIQERLKEAQTFTEELYQSFQQVKSYEEVPAWVLSQAKEKMSYLQETLGFLKDTLITQPINWLVRRLMLLLTYCQPLSYHSMSLCMSKPLHCEK</sequence>